<gene>
    <name evidence="5" type="primary">ycdQ_2</name>
    <name evidence="5" type="ORF">NCTC9783_04059</name>
</gene>
<dbReference type="EMBL" id="UGYT01000001">
    <property type="protein sequence ID" value="SUI91892.1"/>
    <property type="molecule type" value="Genomic_DNA"/>
</dbReference>
<keyword evidence="4" id="KW-0812">Transmembrane</keyword>
<dbReference type="GO" id="GO:0016757">
    <property type="term" value="F:glycosyltransferase activity"/>
    <property type="evidence" value="ECO:0007669"/>
    <property type="project" value="UniProtKB-KW"/>
</dbReference>
<feature type="transmembrane region" description="Helical" evidence="4">
    <location>
        <begin position="42"/>
        <end position="64"/>
    </location>
</feature>
<feature type="transmembrane region" description="Helical" evidence="4">
    <location>
        <begin position="84"/>
        <end position="102"/>
    </location>
</feature>
<name>A0A2X2JF34_SHIFL</name>
<dbReference type="AlphaFoldDB" id="A0A2X2JF34"/>
<dbReference type="EC" id="2.4.1.-" evidence="5"/>
<keyword evidence="2 5" id="KW-0328">Glycosyltransferase</keyword>
<feature type="transmembrane region" description="Helical" evidence="4">
    <location>
        <begin position="114"/>
        <end position="136"/>
    </location>
</feature>
<keyword evidence="3 5" id="KW-0808">Transferase</keyword>
<dbReference type="Proteomes" id="UP000254880">
    <property type="component" value="Unassembled WGS sequence"/>
</dbReference>
<dbReference type="PANTHER" id="PTHR43630:SF1">
    <property type="entry name" value="POLY-BETA-1,6-N-ACETYL-D-GLUCOSAMINE SYNTHASE"/>
    <property type="match status" value="1"/>
</dbReference>
<evidence type="ECO:0000256" key="3">
    <source>
        <dbReference type="ARBA" id="ARBA00022679"/>
    </source>
</evidence>
<evidence type="ECO:0000313" key="6">
    <source>
        <dbReference type="Proteomes" id="UP000254880"/>
    </source>
</evidence>
<keyword evidence="4" id="KW-0472">Membrane</keyword>
<evidence type="ECO:0000256" key="2">
    <source>
        <dbReference type="ARBA" id="ARBA00022676"/>
    </source>
</evidence>
<evidence type="ECO:0000256" key="1">
    <source>
        <dbReference type="ARBA" id="ARBA00006739"/>
    </source>
</evidence>
<sequence>MPETLKGLWKQRLRWAQGGAEVFLKNMTRLWRKENFRMWPLFFEYCLTTIWAFTCLVGFIIYAVQLAGVPLNIELTHIAATHTAGILLCTLCLLQFIVSLMIENRYEHNLTSSLFWIIWFPVIFWMLSLATTLVSFTRVMLMPKKQRARWVSPDRGILRG</sequence>
<comment type="similarity">
    <text evidence="1">Belongs to the glycosyltransferase 2 family.</text>
</comment>
<organism evidence="5 6">
    <name type="scientific">Shigella flexneri</name>
    <dbReference type="NCBI Taxonomy" id="623"/>
    <lineage>
        <taxon>Bacteria</taxon>
        <taxon>Pseudomonadati</taxon>
        <taxon>Pseudomonadota</taxon>
        <taxon>Gammaproteobacteria</taxon>
        <taxon>Enterobacterales</taxon>
        <taxon>Enterobacteriaceae</taxon>
        <taxon>Shigella</taxon>
    </lineage>
</organism>
<dbReference type="PANTHER" id="PTHR43630">
    <property type="entry name" value="POLY-BETA-1,6-N-ACETYL-D-GLUCOSAMINE SYNTHASE"/>
    <property type="match status" value="1"/>
</dbReference>
<protein>
    <submittedName>
        <fullName evidence="5">N-glycosyltransferase</fullName>
        <ecNumber evidence="5">2.4.1.-</ecNumber>
    </submittedName>
</protein>
<keyword evidence="4" id="KW-1133">Transmembrane helix</keyword>
<evidence type="ECO:0000256" key="4">
    <source>
        <dbReference type="SAM" id="Phobius"/>
    </source>
</evidence>
<reference evidence="5 6" key="1">
    <citation type="submission" date="2018-06" db="EMBL/GenBank/DDBJ databases">
        <authorList>
            <consortium name="Pathogen Informatics"/>
            <person name="Doyle S."/>
        </authorList>
    </citation>
    <scope>NUCLEOTIDE SEQUENCE [LARGE SCALE GENOMIC DNA]</scope>
    <source>
        <strain evidence="5 6">NCTC9783</strain>
    </source>
</reference>
<proteinExistence type="inferred from homology"/>
<evidence type="ECO:0000313" key="5">
    <source>
        <dbReference type="EMBL" id="SUI91892.1"/>
    </source>
</evidence>
<accession>A0A2X2JF34</accession>